<organism evidence="2 3">
    <name type="scientific">Geodia barretti</name>
    <name type="common">Barrett's horny sponge</name>
    <dbReference type="NCBI Taxonomy" id="519541"/>
    <lineage>
        <taxon>Eukaryota</taxon>
        <taxon>Metazoa</taxon>
        <taxon>Porifera</taxon>
        <taxon>Demospongiae</taxon>
        <taxon>Heteroscleromorpha</taxon>
        <taxon>Tetractinellida</taxon>
        <taxon>Astrophorina</taxon>
        <taxon>Geodiidae</taxon>
        <taxon>Geodia</taxon>
    </lineage>
</organism>
<name>A0AA35RD51_GEOBA</name>
<comment type="caution">
    <text evidence="2">The sequence shown here is derived from an EMBL/GenBank/DDBJ whole genome shotgun (WGS) entry which is preliminary data.</text>
</comment>
<protein>
    <submittedName>
        <fullName evidence="2">Uncharacterized protein</fullName>
    </submittedName>
</protein>
<dbReference type="EMBL" id="CASHTH010000891">
    <property type="protein sequence ID" value="CAI8008767.1"/>
    <property type="molecule type" value="Genomic_DNA"/>
</dbReference>
<accession>A0AA35RD51</accession>
<sequence length="143" mass="15877">CGLGEDTVPRIGVLYLLQLPGSCIGSLASESREPATSAVPLNMMRWNVDHAHSLGVWSRTHTCSFMGRSTRFILLPLFLLLPPQLLQLVVHQGPPVPSPDRSSIPFHLPHSQPPFHVPRFPYHHRRPRHDARNSTSSEGGGKK</sequence>
<evidence type="ECO:0000313" key="2">
    <source>
        <dbReference type="EMBL" id="CAI8008767.1"/>
    </source>
</evidence>
<gene>
    <name evidence="2" type="ORF">GBAR_LOCUS5973</name>
</gene>
<reference evidence="2" key="1">
    <citation type="submission" date="2023-03" db="EMBL/GenBank/DDBJ databases">
        <authorList>
            <person name="Steffen K."/>
            <person name="Cardenas P."/>
        </authorList>
    </citation>
    <scope>NUCLEOTIDE SEQUENCE</scope>
</reference>
<evidence type="ECO:0000313" key="3">
    <source>
        <dbReference type="Proteomes" id="UP001174909"/>
    </source>
</evidence>
<feature type="non-terminal residue" evidence="2">
    <location>
        <position position="1"/>
    </location>
</feature>
<dbReference type="AlphaFoldDB" id="A0AA35RD51"/>
<keyword evidence="3" id="KW-1185">Reference proteome</keyword>
<evidence type="ECO:0000256" key="1">
    <source>
        <dbReference type="SAM" id="MobiDB-lite"/>
    </source>
</evidence>
<feature type="region of interest" description="Disordered" evidence="1">
    <location>
        <begin position="93"/>
        <end position="143"/>
    </location>
</feature>
<proteinExistence type="predicted"/>
<dbReference type="Proteomes" id="UP001174909">
    <property type="component" value="Unassembled WGS sequence"/>
</dbReference>